<dbReference type="OrthoDB" id="10056177at2759"/>
<evidence type="ECO:0000313" key="12">
    <source>
        <dbReference type="Proteomes" id="UP000494256"/>
    </source>
</evidence>
<feature type="transmembrane region" description="Helical" evidence="7">
    <location>
        <begin position="487"/>
        <end position="506"/>
    </location>
</feature>
<organism evidence="9 11">
    <name type="scientific">Arctia plantaginis</name>
    <name type="common">Wood tiger moth</name>
    <name type="synonym">Phalaena plantaginis</name>
    <dbReference type="NCBI Taxonomy" id="874455"/>
    <lineage>
        <taxon>Eukaryota</taxon>
        <taxon>Metazoa</taxon>
        <taxon>Ecdysozoa</taxon>
        <taxon>Arthropoda</taxon>
        <taxon>Hexapoda</taxon>
        <taxon>Insecta</taxon>
        <taxon>Pterygota</taxon>
        <taxon>Neoptera</taxon>
        <taxon>Endopterygota</taxon>
        <taxon>Lepidoptera</taxon>
        <taxon>Glossata</taxon>
        <taxon>Ditrysia</taxon>
        <taxon>Noctuoidea</taxon>
        <taxon>Erebidae</taxon>
        <taxon>Arctiinae</taxon>
        <taxon>Arctia</taxon>
    </lineage>
</organism>
<comment type="subcellular location">
    <subcellularLocation>
        <location evidence="1">Membrane</location>
        <topology evidence="1">Multi-pass membrane protein</topology>
    </subcellularLocation>
</comment>
<dbReference type="InterPro" id="IPR024989">
    <property type="entry name" value="MFS_assoc_dom"/>
</dbReference>
<dbReference type="EMBL" id="CADEBD010000309">
    <property type="protein sequence ID" value="CAB3240247.1"/>
    <property type="molecule type" value="Genomic_DNA"/>
</dbReference>
<feature type="region of interest" description="Disordered" evidence="6">
    <location>
        <begin position="783"/>
        <end position="846"/>
    </location>
</feature>
<feature type="compositionally biased region" description="Low complexity" evidence="6">
    <location>
        <begin position="709"/>
        <end position="720"/>
    </location>
</feature>
<evidence type="ECO:0000256" key="5">
    <source>
        <dbReference type="ARBA" id="ARBA00023136"/>
    </source>
</evidence>
<dbReference type="InterPro" id="IPR036259">
    <property type="entry name" value="MFS_trans_sf"/>
</dbReference>
<feature type="domain" description="Major facilitator superfamily associated" evidence="8">
    <location>
        <begin position="42"/>
        <end position="612"/>
    </location>
</feature>
<feature type="compositionally biased region" description="Basic and acidic residues" evidence="6">
    <location>
        <begin position="1"/>
        <end position="12"/>
    </location>
</feature>
<feature type="transmembrane region" description="Helical" evidence="7">
    <location>
        <begin position="340"/>
        <end position="361"/>
    </location>
</feature>
<dbReference type="Proteomes" id="UP000494106">
    <property type="component" value="Unassembled WGS sequence"/>
</dbReference>
<dbReference type="Pfam" id="PF12832">
    <property type="entry name" value="MFS_1_like"/>
    <property type="match status" value="1"/>
</dbReference>
<feature type="transmembrane region" description="Helical" evidence="7">
    <location>
        <begin position="610"/>
        <end position="633"/>
    </location>
</feature>
<keyword evidence="3 7" id="KW-0812">Transmembrane</keyword>
<feature type="transmembrane region" description="Helical" evidence="7">
    <location>
        <begin position="42"/>
        <end position="64"/>
    </location>
</feature>
<dbReference type="InterPro" id="IPR051717">
    <property type="entry name" value="MFS_MFSD6"/>
</dbReference>
<evidence type="ECO:0000313" key="10">
    <source>
        <dbReference type="EMBL" id="CAB3240247.1"/>
    </source>
</evidence>
<feature type="transmembrane region" description="Helical" evidence="7">
    <location>
        <begin position="381"/>
        <end position="400"/>
    </location>
</feature>
<dbReference type="Proteomes" id="UP000494256">
    <property type="component" value="Unassembled WGS sequence"/>
</dbReference>
<evidence type="ECO:0000256" key="4">
    <source>
        <dbReference type="ARBA" id="ARBA00022989"/>
    </source>
</evidence>
<reference evidence="11 12" key="1">
    <citation type="submission" date="2020-04" db="EMBL/GenBank/DDBJ databases">
        <authorList>
            <person name="Wallbank WR R."/>
            <person name="Pardo Diaz C."/>
            <person name="Kozak K."/>
            <person name="Martin S."/>
            <person name="Jiggins C."/>
            <person name="Moest M."/>
            <person name="Warren A I."/>
            <person name="Byers J.R.P. K."/>
            <person name="Montejo-Kovacevich G."/>
            <person name="Yen C E."/>
        </authorList>
    </citation>
    <scope>NUCLEOTIDE SEQUENCE [LARGE SCALE GENOMIC DNA]</scope>
</reference>
<feature type="region of interest" description="Disordered" evidence="6">
    <location>
        <begin position="690"/>
        <end position="724"/>
    </location>
</feature>
<feature type="compositionally biased region" description="Basic and acidic residues" evidence="6">
    <location>
        <begin position="832"/>
        <end position="846"/>
    </location>
</feature>
<proteinExistence type="inferred from homology"/>
<evidence type="ECO:0000256" key="3">
    <source>
        <dbReference type="ARBA" id="ARBA00022692"/>
    </source>
</evidence>
<feature type="transmembrane region" description="Helical" evidence="7">
    <location>
        <begin position="455"/>
        <end position="480"/>
    </location>
</feature>
<evidence type="ECO:0000313" key="9">
    <source>
        <dbReference type="EMBL" id="CAB3239702.1"/>
    </source>
</evidence>
<sequence length="846" mass="94361">MARSVEVKKNSEDDTTMDGDSDEELGCMGRLVVWLRINPNLVMLKVTLFVMYGATASLLPYLTIHMQSIGLTVPEISFVYLALPFTTFLSPPITGFLVDRFGEYKPVVITALILNAAFHHSLLLIPHQETPGMMPSAYVMRHPITNSVEIWWSPCPSRECPDEDETVDFVLDRCVDHCQLYRPATESPASDPSDDKDDLDFHISHKIRPPNLSNASGFLNITDDEDYNDAAYFLIEVHDDLEEPKEQLGIEMERDEDDRITDFRSRFGEKLLIAQGVNITALDKDDLRCGGLVMLHNMTKLSKQRLEILSADCMVQKCDFRRGGPDTCPPDYKESDDKTFYIYFFLRFMGTIMLSAGVTIMDPIALTMIQKYGGDFGRERLFSSIGMAIFSPITGILIDMRSKQVGYTDYSAAFYTYDVLLLISAVTVAVMPLGAKLPADNLLRDLVNIIKMPHIIIFIFFLFALGNFWGFIESYLFIYLKELGAPNFLLGITVTVGTLSSIPFLYGADAITARIGHVNVIIVAFFSHAARLVGYSFIENSWWCFPFEAMESLSVHLMWVAAATYCAMLAPKSLLATLIGVLGMAHFSLGRGSGSFGGGLLIASLGTREAFRYMGLIAFLGGVLYGLLHYFWLKNINMTGMEDACEDTESGEGDKLNGEPLRKDAETMISLERLHMITRFNPLGSVHSLPRGSRSRFSQGDINEHCRSRSGSNSQRRGSNYEGSASKVDLLRSALEMTHHHSAKGHISNPVLSISRPSNHYKQAYSAPKLGFVGLGQRNNISQPVLSEYDPRRRDSIPEEAEEDRLAAPTKPPTKTKSDDLPPPPTYDEATGEPRKSWHSDDSTPT</sequence>
<evidence type="ECO:0000256" key="7">
    <source>
        <dbReference type="SAM" id="Phobius"/>
    </source>
</evidence>
<protein>
    <recommendedName>
        <fullName evidence="8">Major facilitator superfamily associated domain-containing protein</fullName>
    </recommendedName>
</protein>
<feature type="transmembrane region" description="Helical" evidence="7">
    <location>
        <begin position="76"/>
        <end position="98"/>
    </location>
</feature>
<accession>A0A8S1A318</accession>
<keyword evidence="11" id="KW-1185">Reference proteome</keyword>
<dbReference type="Gene3D" id="1.20.1250.20">
    <property type="entry name" value="MFS general substrate transporter like domains"/>
    <property type="match status" value="3"/>
</dbReference>
<evidence type="ECO:0000313" key="11">
    <source>
        <dbReference type="Proteomes" id="UP000494106"/>
    </source>
</evidence>
<feature type="region of interest" description="Disordered" evidence="6">
    <location>
        <begin position="1"/>
        <end position="21"/>
    </location>
</feature>
<dbReference type="PANTHER" id="PTHR16172:SF41">
    <property type="entry name" value="MAJOR FACILITATOR SUPERFAMILY DOMAIN-CONTAINING PROTEIN 6-LIKE"/>
    <property type="match status" value="1"/>
</dbReference>
<keyword evidence="4 7" id="KW-1133">Transmembrane helix</keyword>
<dbReference type="EMBL" id="CADEBC010000503">
    <property type="protein sequence ID" value="CAB3239702.1"/>
    <property type="molecule type" value="Genomic_DNA"/>
</dbReference>
<name>A0A8S1A318_ARCPL</name>
<dbReference type="PANTHER" id="PTHR16172">
    <property type="entry name" value="MAJOR FACILITATOR SUPERFAMILY DOMAIN-CONTAINING PROTEIN 6-LIKE"/>
    <property type="match status" value="1"/>
</dbReference>
<evidence type="ECO:0000259" key="8">
    <source>
        <dbReference type="Pfam" id="PF12832"/>
    </source>
</evidence>
<evidence type="ECO:0000256" key="1">
    <source>
        <dbReference type="ARBA" id="ARBA00004141"/>
    </source>
</evidence>
<dbReference type="CDD" id="cd17335">
    <property type="entry name" value="MFS_MFSD6"/>
    <property type="match status" value="1"/>
</dbReference>
<keyword evidence="5 7" id="KW-0472">Membrane</keyword>
<gene>
    <name evidence="9" type="ORF">APLA_LOCUS7923</name>
    <name evidence="10" type="ORF">APLA_LOCUS8946</name>
</gene>
<evidence type="ECO:0000256" key="2">
    <source>
        <dbReference type="ARBA" id="ARBA00005241"/>
    </source>
</evidence>
<dbReference type="GO" id="GO:0016020">
    <property type="term" value="C:membrane"/>
    <property type="evidence" value="ECO:0007669"/>
    <property type="project" value="UniProtKB-SubCell"/>
</dbReference>
<feature type="transmembrane region" description="Helical" evidence="7">
    <location>
        <begin position="559"/>
        <end position="590"/>
    </location>
</feature>
<comment type="caution">
    <text evidence="9">The sequence shown here is derived from an EMBL/GenBank/DDBJ whole genome shotgun (WGS) entry which is preliminary data.</text>
</comment>
<feature type="transmembrane region" description="Helical" evidence="7">
    <location>
        <begin position="412"/>
        <end position="435"/>
    </location>
</feature>
<feature type="transmembrane region" description="Helical" evidence="7">
    <location>
        <begin position="518"/>
        <end position="538"/>
    </location>
</feature>
<evidence type="ECO:0000256" key="6">
    <source>
        <dbReference type="SAM" id="MobiDB-lite"/>
    </source>
</evidence>
<dbReference type="SUPFAM" id="SSF103473">
    <property type="entry name" value="MFS general substrate transporter"/>
    <property type="match status" value="1"/>
</dbReference>
<comment type="similarity">
    <text evidence="2">Belongs to the major facilitator superfamily. MFSD6 family.</text>
</comment>
<dbReference type="AlphaFoldDB" id="A0A8S1A318"/>